<proteinExistence type="predicted"/>
<sequence length="114" mass="12921">MDASDIFSSVIVKAVRNSLGVEGGPPNRGSAIPVFQSTRSKRYSWRYNFEKLRKIQRAVSIQCCSRFRKAGRWEGGGGESCVMRHRPRCDARRDWLLLALRHQNKGNLLATNAN</sequence>
<organism evidence="1 2">
    <name type="scientific">Caerostris extrusa</name>
    <name type="common">Bark spider</name>
    <name type="synonym">Caerostris bankana</name>
    <dbReference type="NCBI Taxonomy" id="172846"/>
    <lineage>
        <taxon>Eukaryota</taxon>
        <taxon>Metazoa</taxon>
        <taxon>Ecdysozoa</taxon>
        <taxon>Arthropoda</taxon>
        <taxon>Chelicerata</taxon>
        <taxon>Arachnida</taxon>
        <taxon>Araneae</taxon>
        <taxon>Araneomorphae</taxon>
        <taxon>Entelegynae</taxon>
        <taxon>Araneoidea</taxon>
        <taxon>Araneidae</taxon>
        <taxon>Caerostris</taxon>
    </lineage>
</organism>
<accession>A0AAV4Q9S3</accession>
<reference evidence="1 2" key="1">
    <citation type="submission" date="2021-06" db="EMBL/GenBank/DDBJ databases">
        <title>Caerostris extrusa draft genome.</title>
        <authorList>
            <person name="Kono N."/>
            <person name="Arakawa K."/>
        </authorList>
    </citation>
    <scope>NUCLEOTIDE SEQUENCE [LARGE SCALE GENOMIC DNA]</scope>
</reference>
<keyword evidence="2" id="KW-1185">Reference proteome</keyword>
<comment type="caution">
    <text evidence="1">The sequence shown here is derived from an EMBL/GenBank/DDBJ whole genome shotgun (WGS) entry which is preliminary data.</text>
</comment>
<name>A0AAV4Q9S3_CAEEX</name>
<dbReference type="AlphaFoldDB" id="A0AAV4Q9S3"/>
<evidence type="ECO:0000313" key="1">
    <source>
        <dbReference type="EMBL" id="GIY04143.1"/>
    </source>
</evidence>
<gene>
    <name evidence="1" type="ORF">CEXT_24881</name>
</gene>
<dbReference type="Proteomes" id="UP001054945">
    <property type="component" value="Unassembled WGS sequence"/>
</dbReference>
<evidence type="ECO:0000313" key="2">
    <source>
        <dbReference type="Proteomes" id="UP001054945"/>
    </source>
</evidence>
<dbReference type="EMBL" id="BPLR01005674">
    <property type="protein sequence ID" value="GIY04143.1"/>
    <property type="molecule type" value="Genomic_DNA"/>
</dbReference>
<protein>
    <submittedName>
        <fullName evidence="1">Uncharacterized protein</fullName>
    </submittedName>
</protein>